<keyword evidence="3" id="KW-1185">Reference proteome</keyword>
<sequence>MKILSCILSLSILILSCITCEDLPEFTDTGLAKISSTNFHKPDNQTEKDNCSPLCTCNCCGQPVLSTLSFASFPFIKVQAVSKKKIDFKNQFVSDYVQNIWQPPKLDKFLIG</sequence>
<protein>
    <submittedName>
        <fullName evidence="2">Uncharacterized protein</fullName>
    </submittedName>
</protein>
<dbReference type="AlphaFoldDB" id="A0A317EYV4"/>
<reference evidence="3" key="1">
    <citation type="submission" date="2018-05" db="EMBL/GenBank/DDBJ databases">
        <title>Pedobacter paludis sp. nov., isolated from wetland soil.</title>
        <authorList>
            <person name="Zhang Y."/>
        </authorList>
    </citation>
    <scope>NUCLEOTIDE SEQUENCE [LARGE SCALE GENOMIC DNA]</scope>
    <source>
        <strain evidence="3">R-8</strain>
    </source>
</reference>
<dbReference type="Proteomes" id="UP000245391">
    <property type="component" value="Unassembled WGS sequence"/>
</dbReference>
<dbReference type="EMBL" id="QGNY01000004">
    <property type="protein sequence ID" value="PWS31622.1"/>
    <property type="molecule type" value="Genomic_DNA"/>
</dbReference>
<feature type="chain" id="PRO_5016381698" evidence="1">
    <location>
        <begin position="22"/>
        <end position="112"/>
    </location>
</feature>
<organism evidence="2 3">
    <name type="scientific">Pedobacter paludis</name>
    <dbReference type="NCBI Taxonomy" id="2203212"/>
    <lineage>
        <taxon>Bacteria</taxon>
        <taxon>Pseudomonadati</taxon>
        <taxon>Bacteroidota</taxon>
        <taxon>Sphingobacteriia</taxon>
        <taxon>Sphingobacteriales</taxon>
        <taxon>Sphingobacteriaceae</taxon>
        <taxon>Pedobacter</taxon>
    </lineage>
</organism>
<proteinExistence type="predicted"/>
<evidence type="ECO:0000313" key="2">
    <source>
        <dbReference type="EMBL" id="PWS31622.1"/>
    </source>
</evidence>
<keyword evidence="1" id="KW-0732">Signal</keyword>
<dbReference type="RefSeq" id="WP_109930583.1">
    <property type="nucleotide sequence ID" value="NZ_QGNY01000004.1"/>
</dbReference>
<dbReference type="PROSITE" id="PS51257">
    <property type="entry name" value="PROKAR_LIPOPROTEIN"/>
    <property type="match status" value="1"/>
</dbReference>
<dbReference type="InterPro" id="IPR046601">
    <property type="entry name" value="DUF6660"/>
</dbReference>
<name>A0A317EYV4_9SPHI</name>
<accession>A0A317EYV4</accession>
<dbReference type="OrthoDB" id="997115at2"/>
<dbReference type="Pfam" id="PF20365">
    <property type="entry name" value="DUF6660"/>
    <property type="match status" value="1"/>
</dbReference>
<evidence type="ECO:0000256" key="1">
    <source>
        <dbReference type="SAM" id="SignalP"/>
    </source>
</evidence>
<feature type="signal peptide" evidence="1">
    <location>
        <begin position="1"/>
        <end position="21"/>
    </location>
</feature>
<gene>
    <name evidence="2" type="ORF">DF947_13620</name>
</gene>
<comment type="caution">
    <text evidence="2">The sequence shown here is derived from an EMBL/GenBank/DDBJ whole genome shotgun (WGS) entry which is preliminary data.</text>
</comment>
<evidence type="ECO:0000313" key="3">
    <source>
        <dbReference type="Proteomes" id="UP000245391"/>
    </source>
</evidence>